<feature type="transmembrane region" description="Helical" evidence="12">
    <location>
        <begin position="551"/>
        <end position="572"/>
    </location>
</feature>
<feature type="transmembrane region" description="Helical" evidence="12">
    <location>
        <begin position="657"/>
        <end position="676"/>
    </location>
</feature>
<evidence type="ECO:0000256" key="8">
    <source>
        <dbReference type="ARBA" id="ARBA00023065"/>
    </source>
</evidence>
<evidence type="ECO:0000256" key="9">
    <source>
        <dbReference type="ARBA" id="ARBA00023136"/>
    </source>
</evidence>
<keyword evidence="8" id="KW-0406">Ion transport</keyword>
<evidence type="ECO:0000256" key="1">
    <source>
        <dbReference type="ARBA" id="ARBA00004141"/>
    </source>
</evidence>
<comment type="subcellular location">
    <subcellularLocation>
        <location evidence="1">Membrane</location>
        <topology evidence="1">Multi-pass membrane protein</topology>
    </subcellularLocation>
</comment>
<feature type="transmembrane region" description="Helical" evidence="12">
    <location>
        <begin position="688"/>
        <end position="709"/>
    </location>
</feature>
<dbReference type="AlphaFoldDB" id="A0A6J2TTH4"/>
<sequence>MDLNNCGFIDPQAQLSAALANRDLREFRNALDNGAQPTMLDERNTSIYEKVLATPECAEFVQACLDHGCNVNYINQHINKAAINYAADSRDPDNLSALLRHRGVQVDRKYSQLTPLNSLAKNLTAENAAKVSTCMQLLLNYGASTNIPDQRQMTPLHYVLKNRNVDESRQRELVSLFLSRPELDIDSYRNGEVRTLLQTLHPDLHLPAVREVSQDIDCETLLRHLRNNDESQFEQQFSEYQRNISDTDNQRNTTQEQYLPLLVESIMRGLHRAFDAILRTGVNISAQSGTKTPVEIAIIWGNWVALDKLLHHDELNLNPRAQLLNTVISKLDEQPFDEFCDYQKCFEILLSSEHVNVNEVDKSGTTPLHYAVKYRNIEAVKALLRHGAYIGMRSAFNDLPIQNLQLEVLEEHFDSCITTNGLKPGETGFEIIINYMNLMHQDQYGLQANKQLHDEMTPVAYIAESKELRQLLQHPLITSFLFLKWHRLSAIFYINFLLYLLFTISIITHTMLKLHQSEQESLTLLFGLFSWIGITYLVIRECLQFAMAPVLYFRSITNIMEIALIILSILNCTVSTYEYEMHRVIAVFTILLVSVELCLLVGSLPVLSISTHMLMLRAVSSSFMKSFTLYSILVITFSLCFYILFGKPDVKGQDEKFNAFVNPFGTLIKTIVMLTGEFDAGDIKFDSFYSYILFLLFVFFMTIILFNLLNGLAVSDTQAIKAQAELNGAICRTNLLTRYELVLTGRGRTGYIVNTEPFRSICRRLMNIYPNYMSVRQISILPNDGNKVLIPRSNSYERNQNSSVGFLPLPTNTGHLLDPPLSILPCCCSCLTGRCAEIDNRTAKLALNVIDRKSCAERKRQLEQQTERRLQIIEQKTDRILQLLQERS</sequence>
<dbReference type="RefSeq" id="XP_030378440.1">
    <property type="nucleotide sequence ID" value="XM_030522580.1"/>
</dbReference>
<dbReference type="InterPro" id="IPR002110">
    <property type="entry name" value="Ankyrin_rpt"/>
</dbReference>
<evidence type="ECO:0000256" key="3">
    <source>
        <dbReference type="ARBA" id="ARBA00022606"/>
    </source>
</evidence>
<feature type="transmembrane region" description="Helical" evidence="12">
    <location>
        <begin position="522"/>
        <end position="539"/>
    </location>
</feature>
<feature type="repeat" description="ANK" evidence="11">
    <location>
        <begin position="363"/>
        <end position="395"/>
    </location>
</feature>
<evidence type="ECO:0000313" key="15">
    <source>
        <dbReference type="RefSeq" id="XP_030378440.1"/>
    </source>
</evidence>
<gene>
    <name evidence="15 16" type="primary">LOC115627042</name>
</gene>
<keyword evidence="3" id="KW-0716">Sensory transduction</keyword>
<keyword evidence="4 12" id="KW-0812">Transmembrane</keyword>
<dbReference type="PANTHER" id="PTHR47143:SF4">
    <property type="entry name" value="TRANSIENT RECEPTOR POTENTIAL CATION CHANNEL PROTEIN PAINLESS"/>
    <property type="match status" value="1"/>
</dbReference>
<evidence type="ECO:0000313" key="14">
    <source>
        <dbReference type="Proteomes" id="UP000504634"/>
    </source>
</evidence>
<feature type="domain" description="Ion transport" evidence="13">
    <location>
        <begin position="493"/>
        <end position="724"/>
    </location>
</feature>
<name>A0A6J2TTH4_DROLE</name>
<dbReference type="InterPro" id="IPR052076">
    <property type="entry name" value="TRP_cation_channel"/>
</dbReference>
<dbReference type="SUPFAM" id="SSF48403">
    <property type="entry name" value="Ankyrin repeat"/>
    <property type="match status" value="2"/>
</dbReference>
<evidence type="ECO:0000313" key="16">
    <source>
        <dbReference type="RefSeq" id="XP_030378448.1"/>
    </source>
</evidence>
<dbReference type="PANTHER" id="PTHR47143">
    <property type="entry name" value="TRANSIENT RECEPTOR POTENTIAL CATION CHANNEL PROTEIN PAINLESS"/>
    <property type="match status" value="1"/>
</dbReference>
<dbReference type="PROSITE" id="PS50297">
    <property type="entry name" value="ANK_REP_REGION"/>
    <property type="match status" value="1"/>
</dbReference>
<keyword evidence="14" id="KW-1185">Reference proteome</keyword>
<dbReference type="InterPro" id="IPR005821">
    <property type="entry name" value="Ion_trans_dom"/>
</dbReference>
<keyword evidence="9 12" id="KW-0472">Membrane</keyword>
<dbReference type="PROSITE" id="PS50088">
    <property type="entry name" value="ANK_REPEAT"/>
    <property type="match status" value="1"/>
</dbReference>
<dbReference type="GO" id="GO:0005216">
    <property type="term" value="F:monoatomic ion channel activity"/>
    <property type="evidence" value="ECO:0007669"/>
    <property type="project" value="InterPro"/>
</dbReference>
<evidence type="ECO:0000259" key="13">
    <source>
        <dbReference type="Pfam" id="PF00520"/>
    </source>
</evidence>
<dbReference type="RefSeq" id="XP_030378448.1">
    <property type="nucleotide sequence ID" value="XM_030522588.1"/>
</dbReference>
<dbReference type="InterPro" id="IPR036770">
    <property type="entry name" value="Ankyrin_rpt-contain_sf"/>
</dbReference>
<keyword evidence="5" id="KW-0677">Repeat</keyword>
<protein>
    <submittedName>
        <fullName evidence="15 16">Transient receptor potential cation channel protein painless</fullName>
    </submittedName>
</protein>
<dbReference type="Pfam" id="PF12796">
    <property type="entry name" value="Ank_2"/>
    <property type="match status" value="1"/>
</dbReference>
<evidence type="ECO:0000256" key="11">
    <source>
        <dbReference type="PROSITE-ProRule" id="PRU00023"/>
    </source>
</evidence>
<dbReference type="SMART" id="SM00248">
    <property type="entry name" value="ANK"/>
    <property type="match status" value="7"/>
</dbReference>
<keyword evidence="2" id="KW-0813">Transport</keyword>
<evidence type="ECO:0000256" key="2">
    <source>
        <dbReference type="ARBA" id="ARBA00022448"/>
    </source>
</evidence>
<keyword evidence="15 16" id="KW-0675">Receptor</keyword>
<keyword evidence="6 12" id="KW-1133">Transmembrane helix</keyword>
<dbReference type="GO" id="GO:0034703">
    <property type="term" value="C:cation channel complex"/>
    <property type="evidence" value="ECO:0007669"/>
    <property type="project" value="UniProtKB-ARBA"/>
</dbReference>
<accession>A0A6J2TTH4</accession>
<evidence type="ECO:0000256" key="4">
    <source>
        <dbReference type="ARBA" id="ARBA00022692"/>
    </source>
</evidence>
<dbReference type="Pfam" id="PF00520">
    <property type="entry name" value="Ion_trans"/>
    <property type="match status" value="1"/>
</dbReference>
<dbReference type="Gene3D" id="1.25.40.20">
    <property type="entry name" value="Ankyrin repeat-containing domain"/>
    <property type="match status" value="2"/>
</dbReference>
<evidence type="ECO:0000256" key="10">
    <source>
        <dbReference type="ARBA" id="ARBA00023303"/>
    </source>
</evidence>
<evidence type="ECO:0000256" key="5">
    <source>
        <dbReference type="ARBA" id="ARBA00022737"/>
    </source>
</evidence>
<feature type="transmembrane region" description="Helical" evidence="12">
    <location>
        <begin position="490"/>
        <end position="510"/>
    </location>
</feature>
<dbReference type="OrthoDB" id="2157354at2759"/>
<evidence type="ECO:0000256" key="6">
    <source>
        <dbReference type="ARBA" id="ARBA00022989"/>
    </source>
</evidence>
<dbReference type="Proteomes" id="UP000504634">
    <property type="component" value="Unplaced"/>
</dbReference>
<reference evidence="15 16" key="1">
    <citation type="submission" date="2025-04" db="UniProtKB">
        <authorList>
            <consortium name="RefSeq"/>
        </authorList>
    </citation>
    <scope>IDENTIFICATION</scope>
    <source>
        <strain evidence="15 16">11010-0011.00</strain>
        <tissue evidence="15 16">Whole body</tissue>
    </source>
</reference>
<keyword evidence="7 11" id="KW-0040">ANK repeat</keyword>
<organism evidence="14 16">
    <name type="scientific">Drosophila lebanonensis</name>
    <name type="common">Fruit fly</name>
    <name type="synonym">Scaptodrosophila lebanonensis</name>
    <dbReference type="NCBI Taxonomy" id="7225"/>
    <lineage>
        <taxon>Eukaryota</taxon>
        <taxon>Metazoa</taxon>
        <taxon>Ecdysozoa</taxon>
        <taxon>Arthropoda</taxon>
        <taxon>Hexapoda</taxon>
        <taxon>Insecta</taxon>
        <taxon>Pterygota</taxon>
        <taxon>Neoptera</taxon>
        <taxon>Endopterygota</taxon>
        <taxon>Diptera</taxon>
        <taxon>Brachycera</taxon>
        <taxon>Muscomorpha</taxon>
        <taxon>Ephydroidea</taxon>
        <taxon>Drosophilidae</taxon>
        <taxon>Scaptodrosophila</taxon>
    </lineage>
</organism>
<feature type="transmembrane region" description="Helical" evidence="12">
    <location>
        <begin position="584"/>
        <end position="607"/>
    </location>
</feature>
<evidence type="ECO:0000256" key="12">
    <source>
        <dbReference type="SAM" id="Phobius"/>
    </source>
</evidence>
<dbReference type="CTD" id="37985"/>
<evidence type="ECO:0000256" key="7">
    <source>
        <dbReference type="ARBA" id="ARBA00023043"/>
    </source>
</evidence>
<feature type="transmembrane region" description="Helical" evidence="12">
    <location>
        <begin position="627"/>
        <end position="645"/>
    </location>
</feature>
<dbReference type="GeneID" id="115627042"/>
<keyword evidence="10" id="KW-0407">Ion channel</keyword>
<proteinExistence type="predicted"/>